<dbReference type="RefSeq" id="WP_088526313.1">
    <property type="nucleotide sequence ID" value="NZ_NGUO01000001.1"/>
</dbReference>
<dbReference type="PANTHER" id="PTHR39757:SF5">
    <property type="entry name" value="OS02G0190600 PROTEIN"/>
    <property type="match status" value="1"/>
</dbReference>
<dbReference type="Pfam" id="PF05834">
    <property type="entry name" value="Lycopene_cycl"/>
    <property type="match status" value="1"/>
</dbReference>
<reference evidence="1 2" key="1">
    <citation type="submission" date="2017-05" db="EMBL/GenBank/DDBJ databases">
        <title>Polynucleobacter sp. MWH-K35W1 isolated from the permanently anoxic monimolimnion of a meromictic lake.</title>
        <authorList>
            <person name="Hahn M.W."/>
        </authorList>
    </citation>
    <scope>NUCLEOTIDE SEQUENCE [LARGE SCALE GENOMIC DNA]</scope>
    <source>
        <strain evidence="1 2">MWH-K35W1</strain>
    </source>
</reference>
<dbReference type="Gene3D" id="3.50.50.60">
    <property type="entry name" value="FAD/NAD(P)-binding domain"/>
    <property type="match status" value="1"/>
</dbReference>
<dbReference type="OrthoDB" id="5793379at2"/>
<evidence type="ECO:0008006" key="3">
    <source>
        <dbReference type="Google" id="ProtNLM"/>
    </source>
</evidence>
<evidence type="ECO:0000313" key="1">
    <source>
        <dbReference type="EMBL" id="OWS72701.1"/>
    </source>
</evidence>
<keyword evidence="2" id="KW-1185">Reference proteome</keyword>
<organism evidence="1 2">
    <name type="scientific">Polynucleobacter aenigmaticus</name>
    <dbReference type="NCBI Taxonomy" id="1743164"/>
    <lineage>
        <taxon>Bacteria</taxon>
        <taxon>Pseudomonadati</taxon>
        <taxon>Pseudomonadota</taxon>
        <taxon>Betaproteobacteria</taxon>
        <taxon>Burkholderiales</taxon>
        <taxon>Burkholderiaceae</taxon>
        <taxon>Polynucleobacter</taxon>
    </lineage>
</organism>
<dbReference type="InterPro" id="IPR036188">
    <property type="entry name" value="FAD/NAD-bd_sf"/>
</dbReference>
<name>A0A254Q7C5_9BURK</name>
<dbReference type="AlphaFoldDB" id="A0A254Q7C5"/>
<comment type="caution">
    <text evidence="1">The sequence shown here is derived from an EMBL/GenBank/DDBJ whole genome shotgun (WGS) entry which is preliminary data.</text>
</comment>
<dbReference type="PANTHER" id="PTHR39757">
    <property type="match status" value="1"/>
</dbReference>
<sequence>MQADLDLIIIGAGCAGLSLGVQLAKMGEGAPKTLLLEQRKVYENDRTWCFWGQQGNTHSDLANHQWTKLLVQSEKKKIALECSFAPYQMLASQIFYDSAHQAIGLNSLIELRMDAALLNEPEFHQGWWQFETSFGLLRAKSVVDTRPKVLSAVRGAKLWQSFFGYEIECEQAIFDPTTATLMDFYKANSEFVGFNYVLPQSEKRALIEFTVFAKRPYIQDDLVSRLDESVARYLDGKNFTILRKEFGLIPMGLHTGNDIVNATRTHSTYVHAGLTAGAARPATGYAFQRIQEWAVQCANSFSKSGLPINHAKDSFLLRKMDDVFLNVIRNNPELGPGLFLDLFTKVDGRKLVRFLSDRGRLLDYLAIVKALPAAPFLKDVFSFSSNQ</sequence>
<dbReference type="SUPFAM" id="SSF51905">
    <property type="entry name" value="FAD/NAD(P)-binding domain"/>
    <property type="match status" value="2"/>
</dbReference>
<evidence type="ECO:0000313" key="2">
    <source>
        <dbReference type="Proteomes" id="UP000198104"/>
    </source>
</evidence>
<dbReference type="Proteomes" id="UP000198104">
    <property type="component" value="Unassembled WGS sequence"/>
</dbReference>
<protein>
    <recommendedName>
        <fullName evidence="3">Lycopene cyclase</fullName>
    </recommendedName>
</protein>
<gene>
    <name evidence="1" type="ORF">CBI30_00035</name>
</gene>
<accession>A0A254Q7C5</accession>
<dbReference type="EMBL" id="NGUO01000001">
    <property type="protein sequence ID" value="OWS72701.1"/>
    <property type="molecule type" value="Genomic_DNA"/>
</dbReference>
<proteinExistence type="predicted"/>